<feature type="chain" id="PRO_5046762395" evidence="2">
    <location>
        <begin position="23"/>
        <end position="192"/>
    </location>
</feature>
<evidence type="ECO:0000256" key="2">
    <source>
        <dbReference type="SAM" id="SignalP"/>
    </source>
</evidence>
<feature type="transmembrane region" description="Helical" evidence="1">
    <location>
        <begin position="168"/>
        <end position="185"/>
    </location>
</feature>
<name>A0ABY8BG86_9BURK</name>
<feature type="signal peptide" evidence="2">
    <location>
        <begin position="1"/>
        <end position="22"/>
    </location>
</feature>
<accession>A0ABY8BG86</accession>
<evidence type="ECO:0000259" key="3">
    <source>
        <dbReference type="Pfam" id="PF07589"/>
    </source>
</evidence>
<gene>
    <name evidence="4" type="ORF">PX653_09205</name>
</gene>
<keyword evidence="1" id="KW-1133">Transmembrane helix</keyword>
<evidence type="ECO:0000313" key="5">
    <source>
        <dbReference type="Proteomes" id="UP001216510"/>
    </source>
</evidence>
<dbReference type="NCBIfam" id="TIGR02595">
    <property type="entry name" value="PEP_CTERM"/>
    <property type="match status" value="1"/>
</dbReference>
<dbReference type="EMBL" id="CP119083">
    <property type="protein sequence ID" value="WEF34919.1"/>
    <property type="molecule type" value="Genomic_DNA"/>
</dbReference>
<keyword evidence="1" id="KW-0472">Membrane</keyword>
<organism evidence="4 5">
    <name type="scientific">Pseudoduganella chitinolytica</name>
    <dbReference type="NCBI Taxonomy" id="34070"/>
    <lineage>
        <taxon>Bacteria</taxon>
        <taxon>Pseudomonadati</taxon>
        <taxon>Pseudomonadota</taxon>
        <taxon>Betaproteobacteria</taxon>
        <taxon>Burkholderiales</taxon>
        <taxon>Oxalobacteraceae</taxon>
        <taxon>Telluria group</taxon>
        <taxon>Pseudoduganella</taxon>
    </lineage>
</organism>
<reference evidence="4 5" key="1">
    <citation type="submission" date="2023-02" db="EMBL/GenBank/DDBJ databases">
        <title>Gemone sequence of Telluria chitinolytica ACM 3522T.</title>
        <authorList>
            <person name="Frediansyah A."/>
            <person name="Miess H."/>
            <person name="Gross H."/>
        </authorList>
    </citation>
    <scope>NUCLEOTIDE SEQUENCE [LARGE SCALE GENOMIC DNA]</scope>
    <source>
        <strain evidence="4 5">ACM 3522</strain>
    </source>
</reference>
<dbReference type="Pfam" id="PF07589">
    <property type="entry name" value="PEP-CTERM"/>
    <property type="match status" value="1"/>
</dbReference>
<keyword evidence="2" id="KW-0732">Signal</keyword>
<keyword evidence="1" id="KW-0812">Transmembrane</keyword>
<keyword evidence="5" id="KW-1185">Reference proteome</keyword>
<evidence type="ECO:0000313" key="4">
    <source>
        <dbReference type="EMBL" id="WEF34919.1"/>
    </source>
</evidence>
<evidence type="ECO:0000256" key="1">
    <source>
        <dbReference type="SAM" id="Phobius"/>
    </source>
</evidence>
<sequence>MKLVHSLGLVVLLGIVSLPASAVTQSVTASSTDQFWYQNAGSFEIGRISLQYGTNRIVDIDTSVWLVDQGWGNQSPLENAVYVGLFNGGAQLVQIRVAGASHDGSTQTYDLAENADDYTQLNTALARLDWAAYPDMTVRFYTHAAGYPGWELHTRDASMVVTSVPEPGAYAMLLAGMGVLGWGGARRKRGSR</sequence>
<protein>
    <submittedName>
        <fullName evidence="4">PEP-CTERM sorting domain-containing protein</fullName>
    </submittedName>
</protein>
<feature type="domain" description="Ice-binding protein C-terminal" evidence="3">
    <location>
        <begin position="163"/>
        <end position="187"/>
    </location>
</feature>
<dbReference type="Proteomes" id="UP001216510">
    <property type="component" value="Chromosome"/>
</dbReference>
<proteinExistence type="predicted"/>
<dbReference type="RefSeq" id="WP_277417590.1">
    <property type="nucleotide sequence ID" value="NZ_CP119083.1"/>
</dbReference>
<dbReference type="InterPro" id="IPR013424">
    <property type="entry name" value="Ice-binding_C"/>
</dbReference>